<protein>
    <submittedName>
        <fullName evidence="2">Uncharacterized protein</fullName>
    </submittedName>
</protein>
<sequence length="90" mass="10035">MGEKVCIASFERSMGFGLVFRPLMILIILILSIFTWQPTQVQAADITPRKLAVRQLNPPPAPAENRLRRRDPAPPSNWDAPPPAEPPLIP</sequence>
<dbReference type="Proteomes" id="UP000811246">
    <property type="component" value="Chromosome 15"/>
</dbReference>
<feature type="compositionally biased region" description="Pro residues" evidence="1">
    <location>
        <begin position="80"/>
        <end position="90"/>
    </location>
</feature>
<evidence type="ECO:0000313" key="2">
    <source>
        <dbReference type="EMBL" id="KAG6675782.1"/>
    </source>
</evidence>
<accession>A0A922ADS3</accession>
<name>A0A922ADS3_CARIL</name>
<evidence type="ECO:0000313" key="3">
    <source>
        <dbReference type="Proteomes" id="UP000811246"/>
    </source>
</evidence>
<feature type="region of interest" description="Disordered" evidence="1">
    <location>
        <begin position="55"/>
        <end position="90"/>
    </location>
</feature>
<gene>
    <name evidence="2" type="ORF">I3842_15G121800</name>
</gene>
<dbReference type="EMBL" id="CM031839">
    <property type="protein sequence ID" value="KAG6675782.1"/>
    <property type="molecule type" value="Genomic_DNA"/>
</dbReference>
<organism evidence="2 3">
    <name type="scientific">Carya illinoinensis</name>
    <name type="common">Pecan</name>
    <dbReference type="NCBI Taxonomy" id="32201"/>
    <lineage>
        <taxon>Eukaryota</taxon>
        <taxon>Viridiplantae</taxon>
        <taxon>Streptophyta</taxon>
        <taxon>Embryophyta</taxon>
        <taxon>Tracheophyta</taxon>
        <taxon>Spermatophyta</taxon>
        <taxon>Magnoliopsida</taxon>
        <taxon>eudicotyledons</taxon>
        <taxon>Gunneridae</taxon>
        <taxon>Pentapetalae</taxon>
        <taxon>rosids</taxon>
        <taxon>fabids</taxon>
        <taxon>Fagales</taxon>
        <taxon>Juglandaceae</taxon>
        <taxon>Carya</taxon>
    </lineage>
</organism>
<reference evidence="2" key="1">
    <citation type="submission" date="2021-01" db="EMBL/GenBank/DDBJ databases">
        <authorList>
            <person name="Lovell J.T."/>
            <person name="Bentley N."/>
            <person name="Bhattarai G."/>
            <person name="Jenkins J.W."/>
            <person name="Sreedasyam A."/>
            <person name="Alarcon Y."/>
            <person name="Bock C."/>
            <person name="Boston L."/>
            <person name="Carlson J."/>
            <person name="Cervantes K."/>
            <person name="Clermont K."/>
            <person name="Krom N."/>
            <person name="Kubenka K."/>
            <person name="Mamidi S."/>
            <person name="Mattison C."/>
            <person name="Monteros M."/>
            <person name="Pisani C."/>
            <person name="Plott C."/>
            <person name="Rajasekar S."/>
            <person name="Rhein H.S."/>
            <person name="Rohla C."/>
            <person name="Song M."/>
            <person name="Hilaire R.S."/>
            <person name="Shu S."/>
            <person name="Wells L."/>
            <person name="Wang X."/>
            <person name="Webber J."/>
            <person name="Heerema R.J."/>
            <person name="Klein P."/>
            <person name="Conner P."/>
            <person name="Grauke L."/>
            <person name="Grimwood J."/>
            <person name="Schmutz J."/>
            <person name="Randall J.J."/>
        </authorList>
    </citation>
    <scope>NUCLEOTIDE SEQUENCE</scope>
    <source>
        <tissue evidence="2">Leaf</tissue>
    </source>
</reference>
<comment type="caution">
    <text evidence="2">The sequence shown here is derived from an EMBL/GenBank/DDBJ whole genome shotgun (WGS) entry which is preliminary data.</text>
</comment>
<dbReference type="AlphaFoldDB" id="A0A922ADS3"/>
<proteinExistence type="predicted"/>
<evidence type="ECO:0000256" key="1">
    <source>
        <dbReference type="SAM" id="MobiDB-lite"/>
    </source>
</evidence>